<dbReference type="RefSeq" id="WP_114459038.1">
    <property type="nucleotide sequence ID" value="NZ_QPIW01000001.1"/>
</dbReference>
<dbReference type="InterPro" id="IPR009057">
    <property type="entry name" value="Homeodomain-like_sf"/>
</dbReference>
<evidence type="ECO:0000256" key="3">
    <source>
        <dbReference type="ARBA" id="ARBA00023125"/>
    </source>
</evidence>
<dbReference type="Proteomes" id="UP000253141">
    <property type="component" value="Unassembled WGS sequence"/>
</dbReference>
<evidence type="ECO:0000313" key="7">
    <source>
        <dbReference type="Proteomes" id="UP000253141"/>
    </source>
</evidence>
<dbReference type="EMBL" id="QPIW01000001">
    <property type="protein sequence ID" value="RDB07493.1"/>
    <property type="molecule type" value="Genomic_DNA"/>
</dbReference>
<dbReference type="PANTHER" id="PTHR46796">
    <property type="entry name" value="HTH-TYPE TRANSCRIPTIONAL ACTIVATOR RHAS-RELATED"/>
    <property type="match status" value="1"/>
</dbReference>
<proteinExistence type="predicted"/>
<dbReference type="Pfam" id="PF22200">
    <property type="entry name" value="ExsA_N"/>
    <property type="match status" value="1"/>
</dbReference>
<dbReference type="GO" id="GO:0003700">
    <property type="term" value="F:DNA-binding transcription factor activity"/>
    <property type="evidence" value="ECO:0007669"/>
    <property type="project" value="InterPro"/>
</dbReference>
<dbReference type="SMART" id="SM00342">
    <property type="entry name" value="HTH_ARAC"/>
    <property type="match status" value="1"/>
</dbReference>
<dbReference type="Pfam" id="PF12833">
    <property type="entry name" value="HTH_18"/>
    <property type="match status" value="1"/>
</dbReference>
<feature type="domain" description="HTH araC/xylS-type" evidence="5">
    <location>
        <begin position="171"/>
        <end position="269"/>
    </location>
</feature>
<dbReference type="InterPro" id="IPR050204">
    <property type="entry name" value="AraC_XylS_family_regulators"/>
</dbReference>
<gene>
    <name evidence="6" type="ORF">DVG78_00025</name>
</gene>
<organism evidence="6 7">
    <name type="scientific">Runella aurantiaca</name>
    <dbReference type="NCBI Taxonomy" id="2282308"/>
    <lineage>
        <taxon>Bacteria</taxon>
        <taxon>Pseudomonadati</taxon>
        <taxon>Bacteroidota</taxon>
        <taxon>Cytophagia</taxon>
        <taxon>Cytophagales</taxon>
        <taxon>Spirosomataceae</taxon>
        <taxon>Runella</taxon>
    </lineage>
</organism>
<dbReference type="SUPFAM" id="SSF46689">
    <property type="entry name" value="Homeodomain-like"/>
    <property type="match status" value="2"/>
</dbReference>
<keyword evidence="1" id="KW-0963">Cytoplasm</keyword>
<evidence type="ECO:0000256" key="4">
    <source>
        <dbReference type="ARBA" id="ARBA00023163"/>
    </source>
</evidence>
<dbReference type="SUPFAM" id="SSF51215">
    <property type="entry name" value="Regulatory protein AraC"/>
    <property type="match status" value="1"/>
</dbReference>
<dbReference type="GO" id="GO:0043565">
    <property type="term" value="F:sequence-specific DNA binding"/>
    <property type="evidence" value="ECO:0007669"/>
    <property type="project" value="InterPro"/>
</dbReference>
<dbReference type="InterPro" id="IPR054015">
    <property type="entry name" value="ExsA-like_N"/>
</dbReference>
<comment type="caution">
    <text evidence="6">The sequence shown here is derived from an EMBL/GenBank/DDBJ whole genome shotgun (WGS) entry which is preliminary data.</text>
</comment>
<dbReference type="PANTHER" id="PTHR46796:SF13">
    <property type="entry name" value="HTH-TYPE TRANSCRIPTIONAL ACTIVATOR RHAS"/>
    <property type="match status" value="1"/>
</dbReference>
<keyword evidence="3" id="KW-0238">DNA-binding</keyword>
<keyword evidence="7" id="KW-1185">Reference proteome</keyword>
<dbReference type="AlphaFoldDB" id="A0A369IJD2"/>
<sequence>MEHVSKYLTPEIKLSCYEDHFFKSEIVFDQHMLVWFISGETKIVQAEATHRFQTGDIFLIPRNKPATIINYPKDGLPHKTVVMLLTTKILRDFYRTIEVKTKITAVPKIRSFSNHPLLESCLTSLIPYFEMQGQFPENLAALKITEAISILRAIDPEVDSVLANFDDPYKVDLISYMEKNYMFNMPIEKFGYLTGRSLTTFKRDFKKAFNTTPQKWLTQKRLELAHYQIAERKVKPIEACYETGFENLSHFSFAFKKQFGYAPTEVAQARYVH</sequence>
<evidence type="ECO:0000313" key="6">
    <source>
        <dbReference type="EMBL" id="RDB07493.1"/>
    </source>
</evidence>
<dbReference type="Gene3D" id="1.10.10.60">
    <property type="entry name" value="Homeodomain-like"/>
    <property type="match status" value="1"/>
</dbReference>
<accession>A0A369IJD2</accession>
<evidence type="ECO:0000256" key="2">
    <source>
        <dbReference type="ARBA" id="ARBA00023015"/>
    </source>
</evidence>
<evidence type="ECO:0000259" key="5">
    <source>
        <dbReference type="PROSITE" id="PS01124"/>
    </source>
</evidence>
<keyword evidence="4" id="KW-0804">Transcription</keyword>
<name>A0A369IJD2_9BACT</name>
<evidence type="ECO:0000256" key="1">
    <source>
        <dbReference type="ARBA" id="ARBA00022490"/>
    </source>
</evidence>
<dbReference type="InterPro" id="IPR037923">
    <property type="entry name" value="HTH-like"/>
</dbReference>
<reference evidence="6 7" key="1">
    <citation type="submission" date="2018-07" db="EMBL/GenBank/DDBJ databases">
        <title>Genome analysis of Runella aurantiaca.</title>
        <authorList>
            <person name="Yang X."/>
        </authorList>
    </citation>
    <scope>NUCLEOTIDE SEQUENCE [LARGE SCALE GENOMIC DNA]</scope>
    <source>
        <strain evidence="6 7">YX9</strain>
    </source>
</reference>
<dbReference type="InterPro" id="IPR018060">
    <property type="entry name" value="HTH_AraC"/>
</dbReference>
<protein>
    <submittedName>
        <fullName evidence="6">AraC family transcriptional regulator</fullName>
    </submittedName>
</protein>
<dbReference type="OrthoDB" id="4480133at2"/>
<dbReference type="PROSITE" id="PS01124">
    <property type="entry name" value="HTH_ARAC_FAMILY_2"/>
    <property type="match status" value="1"/>
</dbReference>
<keyword evidence="2" id="KW-0805">Transcription regulation</keyword>